<keyword evidence="5" id="KW-0472">Membrane</keyword>
<dbReference type="InterPro" id="IPR005018">
    <property type="entry name" value="DOMON_domain"/>
</dbReference>
<gene>
    <name evidence="8" type="ORF">F3Y22_tig00110223pilonHSYRG00328</name>
</gene>
<reference evidence="8" key="1">
    <citation type="submission" date="2019-09" db="EMBL/GenBank/DDBJ databases">
        <title>Draft genome information of white flower Hibiscus syriacus.</title>
        <authorList>
            <person name="Kim Y.-M."/>
        </authorList>
    </citation>
    <scope>NUCLEOTIDE SEQUENCE [LARGE SCALE GENOMIC DNA]</scope>
    <source>
        <strain evidence="8">YM2019G1</strain>
    </source>
</reference>
<sequence>MGLKAWKFLMFSCLLFSFLDSSSSTKPRTCMSQTFSNGRQFAKCIDLPVLNSYLHWTYDLSAGTVEMAYRRTKSTSSQWSAWGINPSGPKMVGTQALVAVVNPNGVAEAFTTSIDSMNPSLKRMQLNFPVSGLSATFEKNEITIFGVLKIPPSLLATSHVWQQGRMVDGQMQPHPTFGPNVQSTGGINFKTGL</sequence>
<evidence type="ECO:0000256" key="5">
    <source>
        <dbReference type="ARBA" id="ARBA00023136"/>
    </source>
</evidence>
<evidence type="ECO:0000313" key="9">
    <source>
        <dbReference type="Proteomes" id="UP000436088"/>
    </source>
</evidence>
<evidence type="ECO:0000313" key="8">
    <source>
        <dbReference type="EMBL" id="KAE8712887.1"/>
    </source>
</evidence>
<evidence type="ECO:0000256" key="1">
    <source>
        <dbReference type="ARBA" id="ARBA00004370"/>
    </source>
</evidence>
<dbReference type="CDD" id="cd09629">
    <property type="entry name" value="DOMON_CIL1_like"/>
    <property type="match status" value="1"/>
</dbReference>
<evidence type="ECO:0000256" key="4">
    <source>
        <dbReference type="ARBA" id="ARBA00022982"/>
    </source>
</evidence>
<evidence type="ECO:0000259" key="7">
    <source>
        <dbReference type="PROSITE" id="PS50836"/>
    </source>
</evidence>
<name>A0A6A3BA70_HIBSY</name>
<dbReference type="PANTHER" id="PTHR23130:SF203">
    <property type="entry name" value="CYTOCHROME B561 AND DOMON DOMAIN-CONTAINING PROTEIN"/>
    <property type="match status" value="1"/>
</dbReference>
<keyword evidence="4" id="KW-0249">Electron transport</keyword>
<dbReference type="PROSITE" id="PS50836">
    <property type="entry name" value="DOMON"/>
    <property type="match status" value="1"/>
</dbReference>
<protein>
    <submittedName>
        <fullName evidence="8">Acyl-CoA N-acyltransferases superfamily protein isoform 1</fullName>
    </submittedName>
</protein>
<evidence type="ECO:0000256" key="3">
    <source>
        <dbReference type="ARBA" id="ARBA00022729"/>
    </source>
</evidence>
<feature type="chain" id="PRO_5025665543" evidence="6">
    <location>
        <begin position="25"/>
        <end position="193"/>
    </location>
</feature>
<dbReference type="AlphaFoldDB" id="A0A6A3BA70"/>
<dbReference type="Proteomes" id="UP000436088">
    <property type="component" value="Unassembled WGS sequence"/>
</dbReference>
<keyword evidence="2" id="KW-0813">Transport</keyword>
<dbReference type="EMBL" id="VEPZ02000885">
    <property type="protein sequence ID" value="KAE8712887.1"/>
    <property type="molecule type" value="Genomic_DNA"/>
</dbReference>
<dbReference type="GO" id="GO:0016020">
    <property type="term" value="C:membrane"/>
    <property type="evidence" value="ECO:0007669"/>
    <property type="project" value="UniProtKB-SubCell"/>
</dbReference>
<accession>A0A6A3BA70</accession>
<feature type="signal peptide" evidence="6">
    <location>
        <begin position="1"/>
        <end position="24"/>
    </location>
</feature>
<comment type="subcellular location">
    <subcellularLocation>
        <location evidence="1">Membrane</location>
    </subcellularLocation>
</comment>
<feature type="domain" description="DOMON" evidence="7">
    <location>
        <begin position="50"/>
        <end position="164"/>
    </location>
</feature>
<dbReference type="GO" id="GO:0016746">
    <property type="term" value="F:acyltransferase activity"/>
    <property type="evidence" value="ECO:0007669"/>
    <property type="project" value="UniProtKB-KW"/>
</dbReference>
<dbReference type="Pfam" id="PF04526">
    <property type="entry name" value="DUF568"/>
    <property type="match status" value="1"/>
</dbReference>
<keyword evidence="9" id="KW-1185">Reference proteome</keyword>
<keyword evidence="3 6" id="KW-0732">Signal</keyword>
<dbReference type="OrthoDB" id="2419613at2759"/>
<evidence type="ECO:0000256" key="2">
    <source>
        <dbReference type="ARBA" id="ARBA00022448"/>
    </source>
</evidence>
<organism evidence="8 9">
    <name type="scientific">Hibiscus syriacus</name>
    <name type="common">Rose of Sharon</name>
    <dbReference type="NCBI Taxonomy" id="106335"/>
    <lineage>
        <taxon>Eukaryota</taxon>
        <taxon>Viridiplantae</taxon>
        <taxon>Streptophyta</taxon>
        <taxon>Embryophyta</taxon>
        <taxon>Tracheophyta</taxon>
        <taxon>Spermatophyta</taxon>
        <taxon>Magnoliopsida</taxon>
        <taxon>eudicotyledons</taxon>
        <taxon>Gunneridae</taxon>
        <taxon>Pentapetalae</taxon>
        <taxon>rosids</taxon>
        <taxon>malvids</taxon>
        <taxon>Malvales</taxon>
        <taxon>Malvaceae</taxon>
        <taxon>Malvoideae</taxon>
        <taxon>Hibiscus</taxon>
    </lineage>
</organism>
<proteinExistence type="predicted"/>
<evidence type="ECO:0000256" key="6">
    <source>
        <dbReference type="SAM" id="SignalP"/>
    </source>
</evidence>
<dbReference type="PANTHER" id="PTHR23130">
    <property type="entry name" value="CYTOCHROME B561 AND DOMON DOMAIN-CONTAINING PROTEIN"/>
    <property type="match status" value="1"/>
</dbReference>
<comment type="caution">
    <text evidence="8">The sequence shown here is derived from an EMBL/GenBank/DDBJ whole genome shotgun (WGS) entry which is preliminary data.</text>
</comment>
<dbReference type="InterPro" id="IPR045265">
    <property type="entry name" value="AIR12_DOMON"/>
</dbReference>